<gene>
    <name evidence="2" type="ORF">TorRG33x02_173960</name>
</gene>
<dbReference type="InParanoid" id="A0A2P5EMU4"/>
<protein>
    <submittedName>
        <fullName evidence="2">Uncharacterized protein</fullName>
    </submittedName>
</protein>
<feature type="compositionally biased region" description="Polar residues" evidence="1">
    <location>
        <begin position="140"/>
        <end position="153"/>
    </location>
</feature>
<reference evidence="3" key="1">
    <citation type="submission" date="2016-06" db="EMBL/GenBank/DDBJ databases">
        <title>Parallel loss of symbiosis genes in relatives of nitrogen-fixing non-legume Parasponia.</title>
        <authorList>
            <person name="Van Velzen R."/>
            <person name="Holmer R."/>
            <person name="Bu F."/>
            <person name="Rutten L."/>
            <person name="Van Zeijl A."/>
            <person name="Liu W."/>
            <person name="Santuari L."/>
            <person name="Cao Q."/>
            <person name="Sharma T."/>
            <person name="Shen D."/>
            <person name="Roswanjaya Y."/>
            <person name="Wardhani T."/>
            <person name="Kalhor M.S."/>
            <person name="Jansen J."/>
            <person name="Van den Hoogen J."/>
            <person name="Gungor B."/>
            <person name="Hartog M."/>
            <person name="Hontelez J."/>
            <person name="Verver J."/>
            <person name="Yang W.-C."/>
            <person name="Schijlen E."/>
            <person name="Repin R."/>
            <person name="Schilthuizen M."/>
            <person name="Schranz E."/>
            <person name="Heidstra R."/>
            <person name="Miyata K."/>
            <person name="Fedorova E."/>
            <person name="Kohlen W."/>
            <person name="Bisseling T."/>
            <person name="Smit S."/>
            <person name="Geurts R."/>
        </authorList>
    </citation>
    <scope>NUCLEOTIDE SEQUENCE [LARGE SCALE GENOMIC DNA]</scope>
    <source>
        <strain evidence="3">cv. RG33-2</strain>
    </source>
</reference>
<dbReference type="Proteomes" id="UP000237000">
    <property type="component" value="Unassembled WGS sequence"/>
</dbReference>
<feature type="compositionally biased region" description="Basic residues" evidence="1">
    <location>
        <begin position="127"/>
        <end position="137"/>
    </location>
</feature>
<dbReference type="EMBL" id="JXTC01000125">
    <property type="protein sequence ID" value="PON86870.1"/>
    <property type="molecule type" value="Genomic_DNA"/>
</dbReference>
<accession>A0A2P5EMU4</accession>
<evidence type="ECO:0000313" key="2">
    <source>
        <dbReference type="EMBL" id="PON86870.1"/>
    </source>
</evidence>
<feature type="region of interest" description="Disordered" evidence="1">
    <location>
        <begin position="127"/>
        <end position="153"/>
    </location>
</feature>
<evidence type="ECO:0000313" key="3">
    <source>
        <dbReference type="Proteomes" id="UP000237000"/>
    </source>
</evidence>
<sequence>MHYKYNLSVMNSKEKLLKNKFKKKKRKLNNHSTINPNDLPIDPLPSISSQKSHNLSHILWLTKPPQRAALHEPVDHFLRLPGIEQIAGHRPRCNAIRRNSGALQLLRQYLRHRLYRGLRRRVRRVTRQQRPHQRRRCHDYSTSAATDQPSSCLSPCQESSFRVDIECRIPILFCRLGKRWVLGIHDPCTVDNDMDFGAELSLGFVE</sequence>
<dbReference type="AlphaFoldDB" id="A0A2P5EMU4"/>
<proteinExistence type="predicted"/>
<comment type="caution">
    <text evidence="2">The sequence shown here is derived from an EMBL/GenBank/DDBJ whole genome shotgun (WGS) entry which is preliminary data.</text>
</comment>
<organism evidence="2 3">
    <name type="scientific">Trema orientale</name>
    <name type="common">Charcoal tree</name>
    <name type="synonym">Celtis orientalis</name>
    <dbReference type="NCBI Taxonomy" id="63057"/>
    <lineage>
        <taxon>Eukaryota</taxon>
        <taxon>Viridiplantae</taxon>
        <taxon>Streptophyta</taxon>
        <taxon>Embryophyta</taxon>
        <taxon>Tracheophyta</taxon>
        <taxon>Spermatophyta</taxon>
        <taxon>Magnoliopsida</taxon>
        <taxon>eudicotyledons</taxon>
        <taxon>Gunneridae</taxon>
        <taxon>Pentapetalae</taxon>
        <taxon>rosids</taxon>
        <taxon>fabids</taxon>
        <taxon>Rosales</taxon>
        <taxon>Cannabaceae</taxon>
        <taxon>Trema</taxon>
    </lineage>
</organism>
<name>A0A2P5EMU4_TREOI</name>
<keyword evidence="3" id="KW-1185">Reference proteome</keyword>
<evidence type="ECO:0000256" key="1">
    <source>
        <dbReference type="SAM" id="MobiDB-lite"/>
    </source>
</evidence>